<dbReference type="CDD" id="cd10281">
    <property type="entry name" value="Nape_like_AP-endo"/>
    <property type="match status" value="1"/>
</dbReference>
<evidence type="ECO:0000256" key="2">
    <source>
        <dbReference type="ARBA" id="ARBA00022723"/>
    </source>
</evidence>
<gene>
    <name evidence="9" type="ORF">K8V08_11475</name>
</gene>
<dbReference type="PANTHER" id="PTHR43250">
    <property type="entry name" value="EXODEOXYRIBONUCLEASE III"/>
    <property type="match status" value="1"/>
</dbReference>
<dbReference type="Gene3D" id="3.60.10.10">
    <property type="entry name" value="Endonuclease/exonuclease/phosphatase"/>
    <property type="match status" value="1"/>
</dbReference>
<dbReference type="NCBIfam" id="TIGR00633">
    <property type="entry name" value="xth"/>
    <property type="match status" value="1"/>
</dbReference>
<dbReference type="PROSITE" id="PS51435">
    <property type="entry name" value="AP_NUCLEASE_F1_4"/>
    <property type="match status" value="1"/>
</dbReference>
<comment type="caution">
    <text evidence="9">The sequence shown here is derived from an EMBL/GenBank/DDBJ whole genome shotgun (WGS) entry which is preliminary data.</text>
</comment>
<sequence length="272" mass="30161">MLRISTVNVNGIRAALRKGMGTWMDSVDSPLITLQEVRAANDIVFDILADSGYHVQSADAEAKGRAGVAILSKTEPVATRVGNGDEYFDTAGRWIESDFRLEDGSLLTVVSAYVHSGEVDTPKQVDKYRFLDAMIVRLPQLAQHADHALLTGDLNVCHTELDLKNWKANRKKAGFLPEERAYFDRFFADEIGYVDVHRALSGEVPGPYTWWSMRGQAFDNDAGWRIDYQAATPGMAQTATGARVDRAASWGERWSDHAPLVIDYDLPGLQEA</sequence>
<evidence type="ECO:0000256" key="3">
    <source>
        <dbReference type="ARBA" id="ARBA00022801"/>
    </source>
</evidence>
<dbReference type="GO" id="GO:0046872">
    <property type="term" value="F:metal ion binding"/>
    <property type="evidence" value="ECO:0007669"/>
    <property type="project" value="UniProtKB-KW"/>
</dbReference>
<dbReference type="EMBL" id="DYUK01000247">
    <property type="protein sequence ID" value="HJG81018.1"/>
    <property type="molecule type" value="Genomic_DNA"/>
</dbReference>
<dbReference type="AlphaFoldDB" id="A0A921MF87"/>
<dbReference type="InterPro" id="IPR037493">
    <property type="entry name" value="ExoIII-like"/>
</dbReference>
<feature type="site" description="Important for catalytic activity" evidence="7">
    <location>
        <position position="227"/>
    </location>
</feature>
<keyword evidence="4 6" id="KW-0460">Magnesium</keyword>
<dbReference type="InterPro" id="IPR004808">
    <property type="entry name" value="AP_endonuc_1"/>
</dbReference>
<keyword evidence="3" id="KW-0378">Hydrolase</keyword>
<feature type="active site" description="Proton acceptor" evidence="5">
    <location>
        <position position="257"/>
    </location>
</feature>
<evidence type="ECO:0000256" key="4">
    <source>
        <dbReference type="ARBA" id="ARBA00022842"/>
    </source>
</evidence>
<dbReference type="SUPFAM" id="SSF56219">
    <property type="entry name" value="DNase I-like"/>
    <property type="match status" value="1"/>
</dbReference>
<feature type="binding site" evidence="6">
    <location>
        <position position="257"/>
    </location>
    <ligand>
        <name>Mg(2+)</name>
        <dbReference type="ChEBI" id="CHEBI:18420"/>
        <label>1</label>
    </ligand>
</feature>
<reference evidence="9" key="2">
    <citation type="submission" date="2021-09" db="EMBL/GenBank/DDBJ databases">
        <authorList>
            <person name="Gilroy R."/>
        </authorList>
    </citation>
    <scope>NUCLEOTIDE SEQUENCE</scope>
    <source>
        <strain evidence="9">ChiGjej5B5-7349</strain>
    </source>
</reference>
<evidence type="ECO:0000313" key="10">
    <source>
        <dbReference type="Proteomes" id="UP000784435"/>
    </source>
</evidence>
<protein>
    <submittedName>
        <fullName evidence="9">Exodeoxyribonuclease III</fullName>
    </submittedName>
</protein>
<reference evidence="9" key="1">
    <citation type="journal article" date="2021" name="PeerJ">
        <title>Extensive microbial diversity within the chicken gut microbiome revealed by metagenomics and culture.</title>
        <authorList>
            <person name="Gilroy R."/>
            <person name="Ravi A."/>
            <person name="Getino M."/>
            <person name="Pursley I."/>
            <person name="Horton D.L."/>
            <person name="Alikhan N.F."/>
            <person name="Baker D."/>
            <person name="Gharbi K."/>
            <person name="Hall N."/>
            <person name="Watson M."/>
            <person name="Adriaenssens E.M."/>
            <person name="Foster-Nyarko E."/>
            <person name="Jarju S."/>
            <person name="Secka A."/>
            <person name="Antonio M."/>
            <person name="Oren A."/>
            <person name="Chaudhuri R.R."/>
            <person name="La Ragione R."/>
            <person name="Hildebrand F."/>
            <person name="Pallen M.J."/>
        </authorList>
    </citation>
    <scope>NUCLEOTIDE SEQUENCE</scope>
    <source>
        <strain evidence="9">ChiGjej5B5-7349</strain>
    </source>
</reference>
<evidence type="ECO:0000256" key="6">
    <source>
        <dbReference type="PIRSR" id="PIRSR604808-2"/>
    </source>
</evidence>
<name>A0A921MF87_9MICO</name>
<evidence type="ECO:0000256" key="7">
    <source>
        <dbReference type="PIRSR" id="PIRSR604808-3"/>
    </source>
</evidence>
<dbReference type="InterPro" id="IPR036691">
    <property type="entry name" value="Endo/exonu/phosph_ase_sf"/>
</dbReference>
<evidence type="ECO:0000256" key="5">
    <source>
        <dbReference type="PIRSR" id="PIRSR604808-1"/>
    </source>
</evidence>
<feature type="binding site" evidence="6">
    <location>
        <position position="155"/>
    </location>
    <ligand>
        <name>Mg(2+)</name>
        <dbReference type="ChEBI" id="CHEBI:18420"/>
        <label>1</label>
    </ligand>
</feature>
<feature type="active site" description="Proton donor/acceptor" evidence="5">
    <location>
        <position position="153"/>
    </location>
</feature>
<dbReference type="InterPro" id="IPR005135">
    <property type="entry name" value="Endo/exonuclease/phosphatase"/>
</dbReference>
<dbReference type="Pfam" id="PF03372">
    <property type="entry name" value="Exo_endo_phos"/>
    <property type="match status" value="1"/>
</dbReference>
<feature type="binding site" evidence="6">
    <location>
        <position position="36"/>
    </location>
    <ligand>
        <name>Mg(2+)</name>
        <dbReference type="ChEBI" id="CHEBI:18420"/>
        <label>1</label>
    </ligand>
</feature>
<dbReference type="PANTHER" id="PTHR43250:SF2">
    <property type="entry name" value="EXODEOXYRIBONUCLEASE III"/>
    <property type="match status" value="1"/>
</dbReference>
<dbReference type="GO" id="GO:0006281">
    <property type="term" value="P:DNA repair"/>
    <property type="evidence" value="ECO:0007669"/>
    <property type="project" value="InterPro"/>
</dbReference>
<feature type="binding site" evidence="6">
    <location>
        <position position="256"/>
    </location>
    <ligand>
        <name>Mg(2+)</name>
        <dbReference type="ChEBI" id="CHEBI:18420"/>
        <label>1</label>
    </ligand>
</feature>
<dbReference type="Proteomes" id="UP000784435">
    <property type="component" value="Unassembled WGS sequence"/>
</dbReference>
<comment type="similarity">
    <text evidence="1">Belongs to the DNA repair enzymes AP/ExoA family.</text>
</comment>
<dbReference type="GO" id="GO:0008311">
    <property type="term" value="F:double-stranded DNA 3'-5' DNA exonuclease activity"/>
    <property type="evidence" value="ECO:0007669"/>
    <property type="project" value="InterPro"/>
</dbReference>
<proteinExistence type="inferred from homology"/>
<feature type="site" description="Transition state stabilizer" evidence="7">
    <location>
        <position position="155"/>
    </location>
</feature>
<evidence type="ECO:0000313" key="9">
    <source>
        <dbReference type="EMBL" id="HJG81018.1"/>
    </source>
</evidence>
<accession>A0A921MF87</accession>
<comment type="cofactor">
    <cofactor evidence="6">
        <name>Mg(2+)</name>
        <dbReference type="ChEBI" id="CHEBI:18420"/>
    </cofactor>
    <cofactor evidence="6">
        <name>Mn(2+)</name>
        <dbReference type="ChEBI" id="CHEBI:29035"/>
    </cofactor>
    <text evidence="6">Probably binds two magnesium or manganese ions per subunit.</text>
</comment>
<feature type="binding site" evidence="6">
    <location>
        <position position="153"/>
    </location>
    <ligand>
        <name>Mg(2+)</name>
        <dbReference type="ChEBI" id="CHEBI:18420"/>
        <label>1</label>
    </ligand>
</feature>
<keyword evidence="6" id="KW-0464">Manganese</keyword>
<evidence type="ECO:0000259" key="8">
    <source>
        <dbReference type="Pfam" id="PF03372"/>
    </source>
</evidence>
<feature type="domain" description="Endonuclease/exonuclease/phosphatase" evidence="8">
    <location>
        <begin position="6"/>
        <end position="257"/>
    </location>
</feature>
<feature type="site" description="Interaction with DNA substrate" evidence="7">
    <location>
        <position position="257"/>
    </location>
</feature>
<evidence type="ECO:0000256" key="1">
    <source>
        <dbReference type="ARBA" id="ARBA00007092"/>
    </source>
</evidence>
<organism evidence="9 10">
    <name type="scientific">Brevibacterium senegalense</name>
    <dbReference type="NCBI Taxonomy" id="1033736"/>
    <lineage>
        <taxon>Bacteria</taxon>
        <taxon>Bacillati</taxon>
        <taxon>Actinomycetota</taxon>
        <taxon>Actinomycetes</taxon>
        <taxon>Micrococcales</taxon>
        <taxon>Brevibacteriaceae</taxon>
        <taxon>Brevibacterium</taxon>
    </lineage>
</organism>
<keyword evidence="2 6" id="KW-0479">Metal-binding</keyword>
<feature type="binding site" evidence="6">
    <location>
        <position position="8"/>
    </location>
    <ligand>
        <name>Mg(2+)</name>
        <dbReference type="ChEBI" id="CHEBI:18420"/>
        <label>1</label>
    </ligand>
</feature>
<feature type="active site" evidence="5">
    <location>
        <position position="113"/>
    </location>
</feature>